<reference evidence="1" key="1">
    <citation type="journal article" date="2015" name="Nature">
        <title>Complex archaea that bridge the gap between prokaryotes and eukaryotes.</title>
        <authorList>
            <person name="Spang A."/>
            <person name="Saw J.H."/>
            <person name="Jorgensen S.L."/>
            <person name="Zaremba-Niedzwiedzka K."/>
            <person name="Martijn J."/>
            <person name="Lind A.E."/>
            <person name="van Eijk R."/>
            <person name="Schleper C."/>
            <person name="Guy L."/>
            <person name="Ettema T.J."/>
        </authorList>
    </citation>
    <scope>NUCLEOTIDE SEQUENCE</scope>
</reference>
<dbReference type="AlphaFoldDB" id="A0A0F9DBH0"/>
<evidence type="ECO:0000313" key="1">
    <source>
        <dbReference type="EMBL" id="KKL15096.1"/>
    </source>
</evidence>
<sequence length="25" mass="2864">FVWLETTAQTGTVDELAITIFYTED</sequence>
<proteinExistence type="predicted"/>
<protein>
    <submittedName>
        <fullName evidence="1">Uncharacterized protein</fullName>
    </submittedName>
</protein>
<name>A0A0F9DBH0_9ZZZZ</name>
<comment type="caution">
    <text evidence="1">The sequence shown here is derived from an EMBL/GenBank/DDBJ whole genome shotgun (WGS) entry which is preliminary data.</text>
</comment>
<organism evidence="1">
    <name type="scientific">marine sediment metagenome</name>
    <dbReference type="NCBI Taxonomy" id="412755"/>
    <lineage>
        <taxon>unclassified sequences</taxon>
        <taxon>metagenomes</taxon>
        <taxon>ecological metagenomes</taxon>
    </lineage>
</organism>
<accession>A0A0F9DBH0</accession>
<dbReference type="EMBL" id="LAZR01040196">
    <property type="protein sequence ID" value="KKL15096.1"/>
    <property type="molecule type" value="Genomic_DNA"/>
</dbReference>
<gene>
    <name evidence="1" type="ORF">LCGC14_2508990</name>
</gene>
<feature type="non-terminal residue" evidence="1">
    <location>
        <position position="1"/>
    </location>
</feature>